<dbReference type="NCBIfam" id="TIGR02093">
    <property type="entry name" value="P_ylase"/>
    <property type="match status" value="1"/>
</dbReference>
<evidence type="ECO:0000256" key="4">
    <source>
        <dbReference type="ARBA" id="ARBA00022553"/>
    </source>
</evidence>
<evidence type="ECO:0000313" key="14">
    <source>
        <dbReference type="Proteomes" id="UP000663929"/>
    </source>
</evidence>
<reference evidence="13" key="1">
    <citation type="submission" date="2021-03" db="EMBL/GenBank/DDBJ databases">
        <title>Acanthopleuribacteraceae sp. M133.</title>
        <authorList>
            <person name="Wang G."/>
        </authorList>
    </citation>
    <scope>NUCLEOTIDE SEQUENCE</scope>
    <source>
        <strain evidence="13">M133</strain>
    </source>
</reference>
<name>A0A8A4TNY4_SULCO</name>
<evidence type="ECO:0000256" key="12">
    <source>
        <dbReference type="RuleBase" id="RU000587"/>
    </source>
</evidence>
<comment type="function">
    <text evidence="10">Phosphorylase is an important allosteric enzyme in carbohydrate metabolism. Enzymes from different sources differ in their regulatory mechanisms and in their natural substrates. However, all known phosphorylases share catalytic and structural properties.</text>
</comment>
<dbReference type="InterPro" id="IPR000811">
    <property type="entry name" value="Glyco_trans_35"/>
</dbReference>
<keyword evidence="14" id="KW-1185">Reference proteome</keyword>
<dbReference type="SUPFAM" id="SSF53756">
    <property type="entry name" value="UDP-Glycosyltransferase/glycogen phosphorylase"/>
    <property type="match status" value="1"/>
</dbReference>
<dbReference type="GO" id="GO:0005980">
    <property type="term" value="P:glycogen catabolic process"/>
    <property type="evidence" value="ECO:0007669"/>
    <property type="project" value="TreeGrafter"/>
</dbReference>
<evidence type="ECO:0000313" key="13">
    <source>
        <dbReference type="EMBL" id="QTD51260.1"/>
    </source>
</evidence>
<dbReference type="RefSeq" id="WP_237381391.1">
    <property type="nucleotide sequence ID" value="NZ_CP071793.1"/>
</dbReference>
<evidence type="ECO:0000256" key="7">
    <source>
        <dbReference type="ARBA" id="ARBA00022679"/>
    </source>
</evidence>
<dbReference type="GO" id="GO:0030170">
    <property type="term" value="F:pyridoxal phosphate binding"/>
    <property type="evidence" value="ECO:0007669"/>
    <property type="project" value="InterPro"/>
</dbReference>
<keyword evidence="9 12" id="KW-0119">Carbohydrate metabolism</keyword>
<dbReference type="KEGG" id="scor:J3U87_02225"/>
<keyword evidence="7 12" id="KW-0808">Transferase</keyword>
<gene>
    <name evidence="13" type="ORF">J3U87_02225</name>
</gene>
<evidence type="ECO:0000256" key="1">
    <source>
        <dbReference type="ARBA" id="ARBA00001275"/>
    </source>
</evidence>
<comment type="catalytic activity">
    <reaction evidence="1 12">
        <text>[(1-&gt;4)-alpha-D-glucosyl](n) + phosphate = [(1-&gt;4)-alpha-D-glucosyl](n-1) + alpha-D-glucose 1-phosphate</text>
        <dbReference type="Rhea" id="RHEA:41732"/>
        <dbReference type="Rhea" id="RHEA-COMP:9584"/>
        <dbReference type="Rhea" id="RHEA-COMP:9586"/>
        <dbReference type="ChEBI" id="CHEBI:15444"/>
        <dbReference type="ChEBI" id="CHEBI:43474"/>
        <dbReference type="ChEBI" id="CHEBI:58601"/>
        <dbReference type="EC" id="2.4.1.1"/>
    </reaction>
</comment>
<organism evidence="13 14">
    <name type="scientific">Sulfidibacter corallicola</name>
    <dbReference type="NCBI Taxonomy" id="2818388"/>
    <lineage>
        <taxon>Bacteria</taxon>
        <taxon>Pseudomonadati</taxon>
        <taxon>Acidobacteriota</taxon>
        <taxon>Holophagae</taxon>
        <taxon>Acanthopleuribacterales</taxon>
        <taxon>Acanthopleuribacteraceae</taxon>
        <taxon>Sulfidibacter</taxon>
    </lineage>
</organism>
<comment type="function">
    <text evidence="12">Allosteric enzyme that catalyzes the rate-limiting step in glycogen catabolism, the phosphorolytic cleavage of glycogen to produce glucose-1-phosphate, and plays a central role in maintaining cellular and organismal glucose homeostasis.</text>
</comment>
<dbReference type="Pfam" id="PF00343">
    <property type="entry name" value="Phosphorylase"/>
    <property type="match status" value="1"/>
</dbReference>
<evidence type="ECO:0000256" key="5">
    <source>
        <dbReference type="ARBA" id="ARBA00022600"/>
    </source>
</evidence>
<feature type="modified residue" description="N6-(pyridoxal phosphate)lysine" evidence="11">
    <location>
        <position position="668"/>
    </location>
</feature>
<dbReference type="Gene3D" id="3.40.50.2000">
    <property type="entry name" value="Glycogen Phosphorylase B"/>
    <property type="match status" value="2"/>
</dbReference>
<dbReference type="GO" id="GO:0005737">
    <property type="term" value="C:cytoplasm"/>
    <property type="evidence" value="ECO:0007669"/>
    <property type="project" value="TreeGrafter"/>
</dbReference>
<dbReference type="FunFam" id="3.40.50.2000:FF:000002">
    <property type="entry name" value="Alpha-1,4 glucan phosphorylase"/>
    <property type="match status" value="1"/>
</dbReference>
<evidence type="ECO:0000256" key="11">
    <source>
        <dbReference type="PIRSR" id="PIRSR000460-1"/>
    </source>
</evidence>
<evidence type="ECO:0000256" key="10">
    <source>
        <dbReference type="ARBA" id="ARBA00025174"/>
    </source>
</evidence>
<dbReference type="EC" id="2.4.1.1" evidence="12"/>
<evidence type="ECO:0000256" key="8">
    <source>
        <dbReference type="ARBA" id="ARBA00022898"/>
    </source>
</evidence>
<comment type="similarity">
    <text evidence="3 12">Belongs to the glycogen phosphorylase family.</text>
</comment>
<dbReference type="FunFam" id="3.40.50.2000:FF:000197">
    <property type="entry name" value="Alpha-1,4 glucan phosphorylase"/>
    <property type="match status" value="1"/>
</dbReference>
<dbReference type="EMBL" id="CP071793">
    <property type="protein sequence ID" value="QTD51260.1"/>
    <property type="molecule type" value="Genomic_DNA"/>
</dbReference>
<keyword evidence="6 12" id="KW-0328">Glycosyltransferase</keyword>
<evidence type="ECO:0000256" key="2">
    <source>
        <dbReference type="ARBA" id="ARBA00001933"/>
    </source>
</evidence>
<dbReference type="PROSITE" id="PS00102">
    <property type="entry name" value="PHOSPHORYLASE"/>
    <property type="match status" value="1"/>
</dbReference>
<dbReference type="FunFam" id="3.40.50.2000:FF:000005">
    <property type="entry name" value="Alpha-1,4 glucan phosphorylase"/>
    <property type="match status" value="1"/>
</dbReference>
<dbReference type="PANTHER" id="PTHR11468:SF3">
    <property type="entry name" value="GLYCOGEN PHOSPHORYLASE, LIVER FORM"/>
    <property type="match status" value="1"/>
</dbReference>
<keyword evidence="4" id="KW-0597">Phosphoprotein</keyword>
<sequence>MTAIDHNQVRRGMDADSIRKDFQDHLNFTLAKDQYSATQLDHYQALAYTIRDRLIDRWLTTQQTHHQRKAKRVYYLSLEFLMGRVLHNNVLNLRIDDQVRRAVTELGFDYEALRDEEHDMGLGNGGLGRLAACFIDSMATLDIPAFGYGIRYNYGIFRQEIEKGRQVEQPDDWLKWGNVWETPRMSLQFKVQFGGRVELEKDAQGRLTPRWVDAHPVIGIPYDVPIVGYGGKTVNTLRLWTAHAHEDFDFEDFNKGDYINAVEHKVTAENLTKVLYPNDLHYLGKELRLRQQYLFVSCSLQDIIRRFKTDSQNWDDFPDLVAIQLNDTHPSLAVPELMRLLVDVEGLDWERAWDITVRTLGYTNHTLMPEALEKWSVELIEKLLPRHLQIIYEINQRFIKDVAAAFPGDMHRVGRMSIIEEGEHRMVRMAHLAIVGSHSTNGVAEIHTRLLKERVVPDFADMYPSRFNAKTNGITQRRWLLESNPPLAQLITETIGDSWITDLGSLTKLETHADDSGFRERFRDVKYQAKKSLSDYMKATWNWDVDPTWIFDVQIKRLHEYKRQLMNAIHIVMLYNRLRKNPDMDFHPQAFLFGAKAAPGYFMAKLIIKLINNIGDMINRDETVRHKLQVRFLPNYRVTLAEKLIPATDVSEQISTAGTEASGTGNMKFMLNGALTVGTLDGANVEMAEEVGSENMFIFGLNAQEAKDLGEHYNPYDYYQRNEEVREALDLIFSDHFSVLERGIFEPIRHSLLEGGDRYLLLADLPAYAEAQQRIQKLYRDREEWTRRAVLNTASSGKFSSDRTIAEYARDIWKVEPCRVD</sequence>
<evidence type="ECO:0000256" key="3">
    <source>
        <dbReference type="ARBA" id="ARBA00006047"/>
    </source>
</evidence>
<dbReference type="AlphaFoldDB" id="A0A8A4TNY4"/>
<accession>A0A8A4TNY4</accession>
<dbReference type="CDD" id="cd04300">
    <property type="entry name" value="GT35_Glycogen_Phosphorylase"/>
    <property type="match status" value="1"/>
</dbReference>
<keyword evidence="5" id="KW-0321">Glycogen metabolism</keyword>
<protein>
    <recommendedName>
        <fullName evidence="12">Alpha-1,4 glucan phosphorylase</fullName>
        <ecNumber evidence="12">2.4.1.1</ecNumber>
    </recommendedName>
</protein>
<proteinExistence type="inferred from homology"/>
<evidence type="ECO:0000256" key="9">
    <source>
        <dbReference type="ARBA" id="ARBA00023277"/>
    </source>
</evidence>
<keyword evidence="8 11" id="KW-0663">Pyridoxal phosphate</keyword>
<dbReference type="InterPro" id="IPR035090">
    <property type="entry name" value="Pyridoxal_P_attach_site"/>
</dbReference>
<comment type="cofactor">
    <cofactor evidence="2 12">
        <name>pyridoxal 5'-phosphate</name>
        <dbReference type="ChEBI" id="CHEBI:597326"/>
    </cofactor>
</comment>
<dbReference type="Proteomes" id="UP000663929">
    <property type="component" value="Chromosome"/>
</dbReference>
<evidence type="ECO:0000256" key="6">
    <source>
        <dbReference type="ARBA" id="ARBA00022676"/>
    </source>
</evidence>
<dbReference type="PIRSF" id="PIRSF000460">
    <property type="entry name" value="Pprylas_GlgP"/>
    <property type="match status" value="1"/>
</dbReference>
<dbReference type="InterPro" id="IPR011833">
    <property type="entry name" value="Glycg_phsphrylas"/>
</dbReference>
<dbReference type="PANTHER" id="PTHR11468">
    <property type="entry name" value="GLYCOGEN PHOSPHORYLASE"/>
    <property type="match status" value="1"/>
</dbReference>
<dbReference type="GO" id="GO:0008184">
    <property type="term" value="F:glycogen phosphorylase activity"/>
    <property type="evidence" value="ECO:0007669"/>
    <property type="project" value="InterPro"/>
</dbReference>